<reference evidence="2" key="1">
    <citation type="submission" date="2014-09" db="EMBL/GenBank/DDBJ databases">
        <authorList>
            <person name="Mudge J."/>
            <person name="Ramaraj T."/>
            <person name="Lindquist I.E."/>
            <person name="Bharti A.K."/>
            <person name="Sundararajan A."/>
            <person name="Cameron C.T."/>
            <person name="Woodward J.E."/>
            <person name="May G.D."/>
            <person name="Brubaker C."/>
            <person name="Broadhvest J."/>
            <person name="Wilkins T.A."/>
        </authorList>
    </citation>
    <scope>NUCLEOTIDE SEQUENCE</scope>
    <source>
        <strain evidence="2">cv. AKA8401</strain>
    </source>
</reference>
<proteinExistence type="predicted"/>
<evidence type="ECO:0000313" key="1">
    <source>
        <dbReference type="EMBL" id="KHG09154.1"/>
    </source>
</evidence>
<accession>A0A0B0NBE9</accession>
<dbReference type="Proteomes" id="UP000032142">
    <property type="component" value="Unassembled WGS sequence"/>
</dbReference>
<evidence type="ECO:0000313" key="2">
    <source>
        <dbReference type="Proteomes" id="UP000032142"/>
    </source>
</evidence>
<gene>
    <name evidence="1" type="ORF">F383_36525</name>
</gene>
<name>A0A0B0NBE9_GOSAR</name>
<keyword evidence="2" id="KW-1185">Reference proteome</keyword>
<sequence length="11" mass="1215">MCCREGFSPEG</sequence>
<organism evidence="1 2">
    <name type="scientific">Gossypium arboreum</name>
    <name type="common">Tree cotton</name>
    <name type="synonym">Gossypium nanking</name>
    <dbReference type="NCBI Taxonomy" id="29729"/>
    <lineage>
        <taxon>Eukaryota</taxon>
        <taxon>Viridiplantae</taxon>
        <taxon>Streptophyta</taxon>
        <taxon>Embryophyta</taxon>
        <taxon>Tracheophyta</taxon>
        <taxon>Spermatophyta</taxon>
        <taxon>Magnoliopsida</taxon>
        <taxon>eudicotyledons</taxon>
        <taxon>Gunneridae</taxon>
        <taxon>Pentapetalae</taxon>
        <taxon>rosids</taxon>
        <taxon>malvids</taxon>
        <taxon>Malvales</taxon>
        <taxon>Malvaceae</taxon>
        <taxon>Malvoideae</taxon>
        <taxon>Gossypium</taxon>
    </lineage>
</organism>
<comment type="caution">
    <text evidence="1">The sequence shown here is derived from an EMBL/GenBank/DDBJ whole genome shotgun (WGS) entry which is preliminary data.</text>
</comment>
<dbReference type="EMBL" id="JRRC01530287">
    <property type="protein sequence ID" value="KHG09154.1"/>
    <property type="molecule type" value="Genomic_DNA"/>
</dbReference>
<protein>
    <submittedName>
        <fullName evidence="1">Uncharacterized protein</fullName>
    </submittedName>
</protein>